<evidence type="ECO:0000313" key="6">
    <source>
        <dbReference type="Ensembl" id="ENSGWIP00000013681.1"/>
    </source>
</evidence>
<feature type="domain" description="EGF-like" evidence="5">
    <location>
        <begin position="277"/>
        <end position="316"/>
    </location>
</feature>
<dbReference type="InterPro" id="IPR000742">
    <property type="entry name" value="EGF"/>
</dbReference>
<reference evidence="6" key="1">
    <citation type="submission" date="2020-06" db="EMBL/GenBank/DDBJ databases">
        <authorList>
            <consortium name="Wellcome Sanger Institute Data Sharing"/>
        </authorList>
    </citation>
    <scope>NUCLEOTIDE SEQUENCE [LARGE SCALE GENOMIC DNA]</scope>
</reference>
<dbReference type="PROSITE" id="PS50026">
    <property type="entry name" value="EGF_3"/>
    <property type="match status" value="1"/>
</dbReference>
<feature type="region of interest" description="Disordered" evidence="2">
    <location>
        <begin position="378"/>
        <end position="426"/>
    </location>
</feature>
<dbReference type="Proteomes" id="UP000694680">
    <property type="component" value="Chromosome 18"/>
</dbReference>
<evidence type="ECO:0000259" key="5">
    <source>
        <dbReference type="PROSITE" id="PS50026"/>
    </source>
</evidence>
<keyword evidence="4" id="KW-0732">Signal</keyword>
<dbReference type="Ensembl" id="ENSGWIT00000015160.1">
    <property type="protein sequence ID" value="ENSGWIP00000013681.1"/>
    <property type="gene ID" value="ENSGWIG00000007762.1"/>
</dbReference>
<evidence type="ECO:0000256" key="4">
    <source>
        <dbReference type="SAM" id="SignalP"/>
    </source>
</evidence>
<dbReference type="AlphaFoldDB" id="A0A8C5E0G7"/>
<dbReference type="OrthoDB" id="7493297at2759"/>
<reference evidence="6" key="3">
    <citation type="submission" date="2025-09" db="UniProtKB">
        <authorList>
            <consortium name="Ensembl"/>
        </authorList>
    </citation>
    <scope>IDENTIFICATION</scope>
</reference>
<comment type="caution">
    <text evidence="1">Lacks conserved residue(s) required for the propagation of feature annotation.</text>
</comment>
<dbReference type="PANTHER" id="PTHR37999:SF2">
    <property type="entry name" value="MUCIN-17"/>
    <property type="match status" value="1"/>
</dbReference>
<dbReference type="PANTHER" id="PTHR37999">
    <property type="entry name" value="MUCIN-17"/>
    <property type="match status" value="1"/>
</dbReference>
<evidence type="ECO:0000256" key="2">
    <source>
        <dbReference type="SAM" id="MobiDB-lite"/>
    </source>
</evidence>
<sequence length="440" mass="49488">MARCLHLLIVSFALLCFCSANEYFAISDHQQWHPFSLLEELGSGETTEAPTTPKPVTTVTVTTATVLVCQNGGTFNGLKCICSPEYSGELCQNLETIFEPDTFNRSVEVVAEIKANYEEDFADQETDRFKEFAKNFTEKMHPYYKQKLDNLKEVVVNALRRGSSLVRMQFTNTRKEVPLSDKATAESVIVDHEVVLIIPNEVGAEDLFQNSVVTLKNATTQLVNCTVSECPFEVVAAPNITGGEINKESVCKSDPEQNFLLEAHEEDGKILCLTQCDDRHTERKTCNNDGKCNMVKNVGPVCMCPGSTWYLGDDCNNPIHKQAFYIGLSVTLVCLLVTVGALTAYMLVYKRTRNQKKDVKEKLVKQWLNEDIQWSRTNSAMDRHDTGVQRNDPNRPSQMRFPSPSHAAPHLDSASSASPYNNLDRQIRINRPQIRTSWDD</sequence>
<evidence type="ECO:0000313" key="7">
    <source>
        <dbReference type="Proteomes" id="UP000694680"/>
    </source>
</evidence>
<accession>A0A8C5E0G7</accession>
<feature type="compositionally biased region" description="Polar residues" evidence="2">
    <location>
        <begin position="413"/>
        <end position="424"/>
    </location>
</feature>
<name>A0A8C5E0G7_GOUWI</name>
<evidence type="ECO:0000256" key="3">
    <source>
        <dbReference type="SAM" id="Phobius"/>
    </source>
</evidence>
<evidence type="ECO:0000256" key="1">
    <source>
        <dbReference type="PROSITE-ProRule" id="PRU00076"/>
    </source>
</evidence>
<organism evidence="6 7">
    <name type="scientific">Gouania willdenowi</name>
    <name type="common">Blunt-snouted clingfish</name>
    <name type="synonym">Lepadogaster willdenowi</name>
    <dbReference type="NCBI Taxonomy" id="441366"/>
    <lineage>
        <taxon>Eukaryota</taxon>
        <taxon>Metazoa</taxon>
        <taxon>Chordata</taxon>
        <taxon>Craniata</taxon>
        <taxon>Vertebrata</taxon>
        <taxon>Euteleostomi</taxon>
        <taxon>Actinopterygii</taxon>
        <taxon>Neopterygii</taxon>
        <taxon>Teleostei</taxon>
        <taxon>Neoteleostei</taxon>
        <taxon>Acanthomorphata</taxon>
        <taxon>Ovalentaria</taxon>
        <taxon>Blenniimorphae</taxon>
        <taxon>Blenniiformes</taxon>
        <taxon>Gobiesocoidei</taxon>
        <taxon>Gobiesocidae</taxon>
        <taxon>Gobiesocinae</taxon>
        <taxon>Gouania</taxon>
    </lineage>
</organism>
<protein>
    <submittedName>
        <fullName evidence="6">Mucin-17-like</fullName>
    </submittedName>
</protein>
<feature type="transmembrane region" description="Helical" evidence="3">
    <location>
        <begin position="323"/>
        <end position="348"/>
    </location>
</feature>
<keyword evidence="1" id="KW-0245">EGF-like domain</keyword>
<proteinExistence type="predicted"/>
<feature type="chain" id="PRO_5034692296" evidence="4">
    <location>
        <begin position="21"/>
        <end position="440"/>
    </location>
</feature>
<keyword evidence="3" id="KW-0812">Transmembrane</keyword>
<keyword evidence="7" id="KW-1185">Reference proteome</keyword>
<keyword evidence="3" id="KW-0472">Membrane</keyword>
<keyword evidence="3" id="KW-1133">Transmembrane helix</keyword>
<reference evidence="6" key="2">
    <citation type="submission" date="2025-08" db="UniProtKB">
        <authorList>
            <consortium name="Ensembl"/>
        </authorList>
    </citation>
    <scope>IDENTIFICATION</scope>
</reference>
<feature type="compositionally biased region" description="Polar residues" evidence="2">
    <location>
        <begin position="388"/>
        <end position="397"/>
    </location>
</feature>
<dbReference type="InterPro" id="IPR053311">
    <property type="entry name" value="Mucosal_Integrity_Assoc"/>
</dbReference>
<gene>
    <name evidence="6" type="primary">muc3a</name>
</gene>
<feature type="signal peptide" evidence="4">
    <location>
        <begin position="1"/>
        <end position="20"/>
    </location>
</feature>